<evidence type="ECO:0000256" key="5">
    <source>
        <dbReference type="ARBA" id="ARBA00023136"/>
    </source>
</evidence>
<evidence type="ECO:0000256" key="7">
    <source>
        <dbReference type="SAM" id="Phobius"/>
    </source>
</evidence>
<dbReference type="PANTHER" id="PTHR30619:SF7">
    <property type="entry name" value="BETA-LACTAMASE DOMAIN PROTEIN"/>
    <property type="match status" value="1"/>
</dbReference>
<dbReference type="RefSeq" id="WP_253656326.1">
    <property type="nucleotide sequence ID" value="NZ_BAAAOE010000002.1"/>
</dbReference>
<evidence type="ECO:0000256" key="1">
    <source>
        <dbReference type="ARBA" id="ARBA00004651"/>
    </source>
</evidence>
<evidence type="ECO:0000313" key="10">
    <source>
        <dbReference type="Proteomes" id="UP001205740"/>
    </source>
</evidence>
<feature type="transmembrane region" description="Helical" evidence="7">
    <location>
        <begin position="316"/>
        <end position="333"/>
    </location>
</feature>
<reference evidence="9 10" key="1">
    <citation type="submission" date="2022-06" db="EMBL/GenBank/DDBJ databases">
        <title>Genomic Encyclopedia of Archaeal and Bacterial Type Strains, Phase II (KMG-II): from individual species to whole genera.</title>
        <authorList>
            <person name="Goeker M."/>
        </authorList>
    </citation>
    <scope>NUCLEOTIDE SEQUENCE [LARGE SCALE GENOMIC DNA]</scope>
    <source>
        <strain evidence="9 10">DSM 45037</strain>
    </source>
</reference>
<feature type="compositionally biased region" description="Basic residues" evidence="6">
    <location>
        <begin position="512"/>
        <end position="526"/>
    </location>
</feature>
<dbReference type="InterPro" id="IPR004477">
    <property type="entry name" value="ComEC_N"/>
</dbReference>
<comment type="subcellular location">
    <subcellularLocation>
        <location evidence="1">Cell membrane</location>
        <topology evidence="1">Multi-pass membrane protein</topology>
    </subcellularLocation>
</comment>
<evidence type="ECO:0000256" key="6">
    <source>
        <dbReference type="SAM" id="MobiDB-lite"/>
    </source>
</evidence>
<name>A0ABT1H6C1_9NOCA</name>
<keyword evidence="3 7" id="KW-0812">Transmembrane</keyword>
<dbReference type="EMBL" id="JAMTCG010000007">
    <property type="protein sequence ID" value="MCP2162778.1"/>
    <property type="molecule type" value="Genomic_DNA"/>
</dbReference>
<feature type="transmembrane region" description="Helical" evidence="7">
    <location>
        <begin position="269"/>
        <end position="287"/>
    </location>
</feature>
<keyword evidence="5 7" id="KW-0472">Membrane</keyword>
<feature type="transmembrane region" description="Helical" evidence="7">
    <location>
        <begin position="403"/>
        <end position="429"/>
    </location>
</feature>
<dbReference type="Pfam" id="PF03772">
    <property type="entry name" value="Competence"/>
    <property type="match status" value="1"/>
</dbReference>
<dbReference type="NCBIfam" id="TIGR00360">
    <property type="entry name" value="ComEC_N-term"/>
    <property type="match status" value="1"/>
</dbReference>
<dbReference type="Proteomes" id="UP001205740">
    <property type="component" value="Unassembled WGS sequence"/>
</dbReference>
<evidence type="ECO:0000256" key="3">
    <source>
        <dbReference type="ARBA" id="ARBA00022692"/>
    </source>
</evidence>
<keyword evidence="2" id="KW-1003">Cell membrane</keyword>
<evidence type="ECO:0000256" key="2">
    <source>
        <dbReference type="ARBA" id="ARBA00022475"/>
    </source>
</evidence>
<keyword evidence="10" id="KW-1185">Reference proteome</keyword>
<feature type="transmembrane region" description="Helical" evidence="7">
    <location>
        <begin position="240"/>
        <end position="262"/>
    </location>
</feature>
<protein>
    <submittedName>
        <fullName evidence="9">Competence protein ComEC</fullName>
    </submittedName>
</protein>
<feature type="domain" description="ComEC/Rec2-related protein" evidence="8">
    <location>
        <begin position="219"/>
        <end position="485"/>
    </location>
</feature>
<organism evidence="9 10">
    <name type="scientific">Williamsia serinedens</name>
    <dbReference type="NCBI Taxonomy" id="391736"/>
    <lineage>
        <taxon>Bacteria</taxon>
        <taxon>Bacillati</taxon>
        <taxon>Actinomycetota</taxon>
        <taxon>Actinomycetes</taxon>
        <taxon>Mycobacteriales</taxon>
        <taxon>Nocardiaceae</taxon>
        <taxon>Williamsia</taxon>
    </lineage>
</organism>
<feature type="transmembrane region" description="Helical" evidence="7">
    <location>
        <begin position="7"/>
        <end position="26"/>
    </location>
</feature>
<feature type="region of interest" description="Disordered" evidence="6">
    <location>
        <begin position="495"/>
        <end position="532"/>
    </location>
</feature>
<dbReference type="PANTHER" id="PTHR30619">
    <property type="entry name" value="DNA INTERNALIZATION/COMPETENCE PROTEIN COMEC/REC2"/>
    <property type="match status" value="1"/>
</dbReference>
<accession>A0ABT1H6C1</accession>
<keyword evidence="4 7" id="KW-1133">Transmembrane helix</keyword>
<feature type="transmembrane region" description="Helical" evidence="7">
    <location>
        <begin position="32"/>
        <end position="50"/>
    </location>
</feature>
<evidence type="ECO:0000256" key="4">
    <source>
        <dbReference type="ARBA" id="ARBA00022989"/>
    </source>
</evidence>
<evidence type="ECO:0000259" key="8">
    <source>
        <dbReference type="Pfam" id="PF03772"/>
    </source>
</evidence>
<dbReference type="InterPro" id="IPR052159">
    <property type="entry name" value="Competence_DNA_uptake"/>
</dbReference>
<proteinExistence type="predicted"/>
<feature type="transmembrane region" description="Helical" evidence="7">
    <location>
        <begin position="57"/>
        <end position="78"/>
    </location>
</feature>
<feature type="transmembrane region" description="Helical" evidence="7">
    <location>
        <begin position="465"/>
        <end position="485"/>
    </location>
</feature>
<comment type="caution">
    <text evidence="9">The sequence shown here is derived from an EMBL/GenBank/DDBJ whole genome shotgun (WGS) entry which is preliminary data.</text>
</comment>
<feature type="transmembrane region" description="Helical" evidence="7">
    <location>
        <begin position="293"/>
        <end position="309"/>
    </location>
</feature>
<sequence>MRPAADLRLVAPAIGCWAVTVVGIVAGDVAAVVVAVVAAAAGGVVVVVTARGGMSRVVAWTVIGTAAVTTGFATAVAVRAHAVATAELATAFRGHKTTVDLVVTDDPRILRGPGPARVRLPARAVPIGDRGGGRVPVSVTAPADGWEGLLPGQRMLAVVTVTAPQRHDLTAATLRATAAPRSVRGPPVHQRWAAGVRDRLTAVSRAALPARESGLLPGMVIGDTSGLDDDLVDEFRRCGLTHLLAVSGANVAIVAGSVLALLRVSGVPRGTAVVLAIGVVAVFVVVVRPSPSVVRAAVMGVVGMLALAARRDGQPVPALCTAVITVLGVWPAMAVDPGFALSVAATAGLVVMAPRLRDALVDRRIPRVVADPVAIAATAQLVTTPLVVLFAGSVSVVGVLANIVVAPVVAPITVLGTAAAVCTGASSVLAEVLARTTGPTLWWMVVVAGRLARAPGAALSVPDGVYGAVAAAAIVAVGTGAVVLWSRRRTAREAVGVRWQHGRRERPAASPPRRRRLPRRARRRGDPHRGGP</sequence>
<gene>
    <name evidence="9" type="ORF">LX12_003986</name>
</gene>
<evidence type="ECO:0000313" key="9">
    <source>
        <dbReference type="EMBL" id="MCP2162778.1"/>
    </source>
</evidence>